<feature type="signal peptide" evidence="1">
    <location>
        <begin position="1"/>
        <end position="19"/>
    </location>
</feature>
<dbReference type="RefSeq" id="WP_093110915.1">
    <property type="nucleotide sequence ID" value="NZ_FNGG01000001.1"/>
</dbReference>
<name>A0A1H5HSK1_9FLAO</name>
<protein>
    <submittedName>
        <fullName evidence="2">CarboxypepD_reg-like domain-containing protein</fullName>
    </submittedName>
</protein>
<reference evidence="2 3" key="1">
    <citation type="submission" date="2016-10" db="EMBL/GenBank/DDBJ databases">
        <authorList>
            <person name="de Groot N.N."/>
        </authorList>
    </citation>
    <scope>NUCLEOTIDE SEQUENCE [LARGE SCALE GENOMIC DNA]</scope>
    <source>
        <strain evidence="2 3">DSM 23553</strain>
    </source>
</reference>
<evidence type="ECO:0000256" key="1">
    <source>
        <dbReference type="SAM" id="SignalP"/>
    </source>
</evidence>
<evidence type="ECO:0000313" key="3">
    <source>
        <dbReference type="Proteomes" id="UP000199448"/>
    </source>
</evidence>
<evidence type="ECO:0000313" key="2">
    <source>
        <dbReference type="EMBL" id="SEE30780.1"/>
    </source>
</evidence>
<feature type="chain" id="PRO_5011759964" evidence="1">
    <location>
        <begin position="20"/>
        <end position="459"/>
    </location>
</feature>
<dbReference type="Proteomes" id="UP000199448">
    <property type="component" value="Unassembled WGS sequence"/>
</dbReference>
<organism evidence="2 3">
    <name type="scientific">Salinimicrobium catena</name>
    <dbReference type="NCBI Taxonomy" id="390640"/>
    <lineage>
        <taxon>Bacteria</taxon>
        <taxon>Pseudomonadati</taxon>
        <taxon>Bacteroidota</taxon>
        <taxon>Flavobacteriia</taxon>
        <taxon>Flavobacteriales</taxon>
        <taxon>Flavobacteriaceae</taxon>
        <taxon>Salinimicrobium</taxon>
    </lineage>
</organism>
<proteinExistence type="predicted"/>
<dbReference type="EMBL" id="FNUG01000001">
    <property type="protein sequence ID" value="SEE30780.1"/>
    <property type="molecule type" value="Genomic_DNA"/>
</dbReference>
<keyword evidence="3" id="KW-1185">Reference proteome</keyword>
<dbReference type="Pfam" id="PF13715">
    <property type="entry name" value="CarbopepD_reg_2"/>
    <property type="match status" value="1"/>
</dbReference>
<dbReference type="AlphaFoldDB" id="A0A1H5HSK1"/>
<dbReference type="InterPro" id="IPR008969">
    <property type="entry name" value="CarboxyPept-like_regulatory"/>
</dbReference>
<accession>A0A1H5HSK1</accession>
<keyword evidence="1" id="KW-0732">Signal</keyword>
<dbReference type="OrthoDB" id="1433475at2"/>
<sequence>MRTIIFLSFLLFQFSTLQAQQVKAQVLEWGSKKPVPYANVIFGEHKGVVTNEEGFFSFTSEELPATLEISSLGYEAVELKPEEINNSIVYLKPASIELKEVFLSNKELSPREIVEMAKEKVADNYDFDLGQKRVFYRESDFSHIRKFDMKVEESTIPGIDQNLMDRIEAEMPKVTDSYKEVLADLYGNYDSQKVRIVKAANLYNPQNTQSLDQLTEHLETLFRQNLKERSFLKIRSGLLGVKVDEDELKEGFEDSDTDKKEKTPEEIAEKEAKIKKNLQEGTGKEIQSLLANMFWKEDIAFNLFEKIRKYEFDLQGILHLGQNTVYVINFEPKRRADFKGKIFIDAHDYGVHRIEYENVRPLSKFRLFGISAIDDIYRGKMFFMKDENGKYSLSYLERELGETVGIDRPLTIIEKNRHVPGRNKQNELDLELDMRFGQVEKCSWWSMRTGRLPVKNMKL</sequence>
<dbReference type="STRING" id="390640.SAMN04488034_101232"/>
<dbReference type="SUPFAM" id="SSF49464">
    <property type="entry name" value="Carboxypeptidase regulatory domain-like"/>
    <property type="match status" value="1"/>
</dbReference>
<gene>
    <name evidence="2" type="ORF">SAMN04488034_101232</name>
</gene>